<feature type="domain" description="Methyltransferase" evidence="1">
    <location>
        <begin position="71"/>
        <end position="164"/>
    </location>
</feature>
<dbReference type="Pfam" id="PF13649">
    <property type="entry name" value="Methyltransf_25"/>
    <property type="match status" value="1"/>
</dbReference>
<dbReference type="GO" id="GO:0032259">
    <property type="term" value="P:methylation"/>
    <property type="evidence" value="ECO:0007669"/>
    <property type="project" value="UniProtKB-KW"/>
</dbReference>
<reference evidence="2 3" key="1">
    <citation type="submission" date="2020-04" db="EMBL/GenBank/DDBJ databases">
        <title>Genomic insights into acetone-butanol-ethanol (ABE) fermentation by sequencing solventogenic clostridia strains.</title>
        <authorList>
            <person name="Brown S."/>
        </authorList>
    </citation>
    <scope>NUCLEOTIDE SEQUENCE [LARGE SCALE GENOMIC DNA]</scope>
    <source>
        <strain evidence="2 3">DJ011</strain>
    </source>
</reference>
<proteinExistence type="predicted"/>
<accession>A0A923EDZ0</accession>
<dbReference type="RefSeq" id="WP_173679974.1">
    <property type="nucleotide sequence ID" value="NZ_JAAZWO010000032.1"/>
</dbReference>
<dbReference type="InterPro" id="IPR029063">
    <property type="entry name" value="SAM-dependent_MTases_sf"/>
</dbReference>
<comment type="caution">
    <text evidence="2">The sequence shown here is derived from an EMBL/GenBank/DDBJ whole genome shotgun (WGS) entry which is preliminary data.</text>
</comment>
<dbReference type="Proteomes" id="UP000563151">
    <property type="component" value="Unassembled WGS sequence"/>
</dbReference>
<protein>
    <submittedName>
        <fullName evidence="2">Class I SAM-dependent methyltransferase</fullName>
    </submittedName>
</protein>
<evidence type="ECO:0000313" key="2">
    <source>
        <dbReference type="EMBL" id="MBC2399614.1"/>
    </source>
</evidence>
<keyword evidence="2" id="KW-0489">Methyltransferase</keyword>
<name>A0A923EDZ0_CLOTT</name>
<dbReference type="SUPFAM" id="SSF53335">
    <property type="entry name" value="S-adenosyl-L-methionine-dependent methyltransferases"/>
    <property type="match status" value="1"/>
</dbReference>
<gene>
    <name evidence="2" type="ORF">HGG79_17840</name>
</gene>
<organism evidence="2 3">
    <name type="scientific">Clostridium tetanomorphum</name>
    <dbReference type="NCBI Taxonomy" id="1553"/>
    <lineage>
        <taxon>Bacteria</taxon>
        <taxon>Bacillati</taxon>
        <taxon>Bacillota</taxon>
        <taxon>Clostridia</taxon>
        <taxon>Eubacteriales</taxon>
        <taxon>Clostridiaceae</taxon>
        <taxon>Clostridium</taxon>
    </lineage>
</organism>
<dbReference type="PANTHER" id="PTHR10259:SF11">
    <property type="entry name" value="THIOPURINE S-METHYLTRANSFERASE"/>
    <property type="match status" value="1"/>
</dbReference>
<dbReference type="Gene3D" id="3.40.50.150">
    <property type="entry name" value="Vaccinia Virus protein VP39"/>
    <property type="match status" value="1"/>
</dbReference>
<keyword evidence="3" id="KW-1185">Reference proteome</keyword>
<dbReference type="AlphaFoldDB" id="A0A923EDZ0"/>
<evidence type="ECO:0000313" key="3">
    <source>
        <dbReference type="Proteomes" id="UP000563151"/>
    </source>
</evidence>
<dbReference type="EMBL" id="JAAZWO010000032">
    <property type="protein sequence ID" value="MBC2399614.1"/>
    <property type="molecule type" value="Genomic_DNA"/>
</dbReference>
<keyword evidence="2" id="KW-0808">Transferase</keyword>
<dbReference type="GO" id="GO:0008119">
    <property type="term" value="F:thiopurine S-methyltransferase activity"/>
    <property type="evidence" value="ECO:0007669"/>
    <property type="project" value="TreeGrafter"/>
</dbReference>
<sequence>MLEEIKINSEIVKTENDVLIMLDKLLGKVDSEWWNKFYSNKEKQVPFFKNIPDENLISYFDRGLLTRGKALDIGCGNGRNSLYLAEKGFEVCGIDFSRTSIEWGSELTKEDSRRITFLCKSIFDFESEPESFDFIYDAGCFHHIKPHRRNQYLNIILKYLKPTGYFAMNCFNLNGGANISDYDVYRDYSMHGGLGFTEHKLKTILESFFEIIEFREMKESSNENIFGKSFLWTILMKKK</sequence>
<evidence type="ECO:0000259" key="1">
    <source>
        <dbReference type="Pfam" id="PF13649"/>
    </source>
</evidence>
<dbReference type="CDD" id="cd02440">
    <property type="entry name" value="AdoMet_MTases"/>
    <property type="match status" value="1"/>
</dbReference>
<dbReference type="PANTHER" id="PTHR10259">
    <property type="entry name" value="THIOPURINE S-METHYLTRANSFERASE"/>
    <property type="match status" value="1"/>
</dbReference>
<dbReference type="InterPro" id="IPR041698">
    <property type="entry name" value="Methyltransf_25"/>
</dbReference>